<feature type="compositionally biased region" description="Basic and acidic residues" evidence="1">
    <location>
        <begin position="139"/>
        <end position="151"/>
    </location>
</feature>
<feature type="compositionally biased region" description="Basic and acidic residues" evidence="1">
    <location>
        <begin position="164"/>
        <end position="180"/>
    </location>
</feature>
<evidence type="ECO:0000313" key="3">
    <source>
        <dbReference type="EMBL" id="MCW3787416.1"/>
    </source>
</evidence>
<sequence>MKKLMKLLLASLILTTVTACDQNSDDLTDVDLLMNGDAVLKSAPQSKSKKLMATGSIEITFKEKDSGNQPENLRGFMDINATQASEINNKAAKGEIHFLVTLEDLTFHREIYANVNDVSIDDVNAKAYIIATVISDSKKCRTEAEGGHDEHGEEEGDAEIAETEEGHDSEAHEDSGEEGSHGSTHVSGKNCRIDQVIVIELQDGGSPGVTNDLIAWKWYLPEDAPTIANWPEQLCNKNIINGNLTVHY</sequence>
<dbReference type="RefSeq" id="WP_301190981.1">
    <property type="nucleotide sequence ID" value="NZ_JAPDPJ010000029.1"/>
</dbReference>
<evidence type="ECO:0000313" key="4">
    <source>
        <dbReference type="Proteomes" id="UP001209229"/>
    </source>
</evidence>
<proteinExistence type="predicted"/>
<feature type="signal peptide" evidence="2">
    <location>
        <begin position="1"/>
        <end position="19"/>
    </location>
</feature>
<evidence type="ECO:0000256" key="1">
    <source>
        <dbReference type="SAM" id="MobiDB-lite"/>
    </source>
</evidence>
<feature type="region of interest" description="Disordered" evidence="1">
    <location>
        <begin position="139"/>
        <end position="187"/>
    </location>
</feature>
<dbReference type="Proteomes" id="UP001209229">
    <property type="component" value="Unassembled WGS sequence"/>
</dbReference>
<dbReference type="EMBL" id="JAPDPJ010000029">
    <property type="protein sequence ID" value="MCW3787416.1"/>
    <property type="molecule type" value="Genomic_DNA"/>
</dbReference>
<keyword evidence="2" id="KW-0732">Signal</keyword>
<dbReference type="PROSITE" id="PS51257">
    <property type="entry name" value="PROKAR_LIPOPROTEIN"/>
    <property type="match status" value="1"/>
</dbReference>
<comment type="caution">
    <text evidence="3">The sequence shown here is derived from an EMBL/GenBank/DDBJ whole genome shotgun (WGS) entry which is preliminary data.</text>
</comment>
<dbReference type="AlphaFoldDB" id="A0AAE3M5P3"/>
<keyword evidence="4" id="KW-1185">Reference proteome</keyword>
<evidence type="ECO:0000256" key="2">
    <source>
        <dbReference type="SAM" id="SignalP"/>
    </source>
</evidence>
<feature type="chain" id="PRO_5042215728" evidence="2">
    <location>
        <begin position="20"/>
        <end position="248"/>
    </location>
</feature>
<protein>
    <submittedName>
        <fullName evidence="3">Uncharacterized protein</fullName>
    </submittedName>
</protein>
<feature type="compositionally biased region" description="Acidic residues" evidence="1">
    <location>
        <begin position="152"/>
        <end position="163"/>
    </location>
</feature>
<accession>A0AAE3M5P3</accession>
<name>A0AAE3M5P3_9BACT</name>
<gene>
    <name evidence="3" type="ORF">OM075_13130</name>
</gene>
<reference evidence="3" key="1">
    <citation type="submission" date="2022-10" db="EMBL/GenBank/DDBJ databases">
        <authorList>
            <person name="Yu W.X."/>
        </authorList>
    </citation>
    <scope>NUCLEOTIDE SEQUENCE</scope>
    <source>
        <strain evidence="3">AAT</strain>
    </source>
</reference>
<organism evidence="3 4">
    <name type="scientific">Plebeiibacterium sediminum</name>
    <dbReference type="NCBI Taxonomy" id="2992112"/>
    <lineage>
        <taxon>Bacteria</taxon>
        <taxon>Pseudomonadati</taxon>
        <taxon>Bacteroidota</taxon>
        <taxon>Bacteroidia</taxon>
        <taxon>Marinilabiliales</taxon>
        <taxon>Marinilabiliaceae</taxon>
        <taxon>Plebeiibacterium</taxon>
    </lineage>
</organism>